<dbReference type="InterPro" id="IPR001375">
    <property type="entry name" value="Peptidase_S9_cat"/>
</dbReference>
<dbReference type="InterPro" id="IPR011042">
    <property type="entry name" value="6-blade_b-propeller_TolB-like"/>
</dbReference>
<dbReference type="PANTHER" id="PTHR42776">
    <property type="entry name" value="SERINE PEPTIDASE S9 FAMILY MEMBER"/>
    <property type="match status" value="1"/>
</dbReference>
<dbReference type="GO" id="GO:0004252">
    <property type="term" value="F:serine-type endopeptidase activity"/>
    <property type="evidence" value="ECO:0007669"/>
    <property type="project" value="TreeGrafter"/>
</dbReference>
<dbReference type="AlphaFoldDB" id="A0A1G9Q5U1"/>
<dbReference type="GO" id="GO:0006508">
    <property type="term" value="P:proteolysis"/>
    <property type="evidence" value="ECO:0007669"/>
    <property type="project" value="InterPro"/>
</dbReference>
<dbReference type="Gene3D" id="3.40.50.1820">
    <property type="entry name" value="alpha/beta hydrolase"/>
    <property type="match status" value="1"/>
</dbReference>
<dbReference type="GO" id="GO:0004177">
    <property type="term" value="F:aminopeptidase activity"/>
    <property type="evidence" value="ECO:0007669"/>
    <property type="project" value="UniProtKB-KW"/>
</dbReference>
<keyword evidence="5" id="KW-0645">Protease</keyword>
<dbReference type="Gene3D" id="2.120.10.30">
    <property type="entry name" value="TolB, C-terminal domain"/>
    <property type="match status" value="1"/>
</dbReference>
<dbReference type="Pfam" id="PF00326">
    <property type="entry name" value="Peptidase_S9"/>
    <property type="match status" value="1"/>
</dbReference>
<dbReference type="EMBL" id="FNGS01000004">
    <property type="protein sequence ID" value="SDM06380.1"/>
    <property type="molecule type" value="Genomic_DNA"/>
</dbReference>
<dbReference type="Proteomes" id="UP000198901">
    <property type="component" value="Unassembled WGS sequence"/>
</dbReference>
<evidence type="ECO:0000313" key="6">
    <source>
        <dbReference type="Proteomes" id="UP000198901"/>
    </source>
</evidence>
<keyword evidence="5" id="KW-0031">Aminopeptidase</keyword>
<evidence type="ECO:0000256" key="3">
    <source>
        <dbReference type="SAM" id="SignalP"/>
    </source>
</evidence>
<dbReference type="PANTHER" id="PTHR42776:SF27">
    <property type="entry name" value="DIPEPTIDYL PEPTIDASE FAMILY MEMBER 6"/>
    <property type="match status" value="1"/>
</dbReference>
<sequence>MSKLVLSLFVLLCFGQQGFAQSQPKPPISWKDVAAWKSISPFGGTQLSPDGKWMAYVLSSVAEGDAELILQKTGDTTRHTYAIGAATFAQMSFSDDARYFAFKVFPTAKEKKAAAKSPGKPLPEKVWLIELASAKKTEFERISAFAFNGETASFLALLTTPGAGGPDAPKGRDLLLYELATGKTQNIGNISEMAFNKKGDWLALTVDAAEKAGNGVHLRQMTTGLTTVVENDKARYQSLSWTEKGDGLALLKGTKDDKFKSELYSVLGIKNFGGAPSLTVYQPTKDSLNFPKGMTVSPNRRPVWTEDLGRLLFGIHKVDPVKKDTKADAKTEPKKDSVKTAVVSDKDKLARIKADTTIKSLEDLQKALAKLKTDSSKVAQRGGAVPSADKKDDIDKPEVTIWNWQDKTLQSRQQINEPQEKQFSFLAMYDGTKFTRLGDSTVRDVRPLPKELYGLAMEDSPYEYQNSLDGQNYTDIYVVDLKTGVRTKLFEKFYGPSGANLPRASEDGTRLLYGKDGQFYVYHIPTKATVTLSAPTSFIDTEDDHHVEKPLIYPLGWSSDSRYVLLRDLWDIWKVSADGREAVNLTRNGKAEKIRYTGRYRLDPEEKGIDLKKPLYVRLYGEMTKKSGIGRIDIDKKGNPVPGVRPLIWEDASVGGLAKAKKAEAYVFSREDFNDPTDYFVSASADLSAAKQVTKNAPDFGKYSWSTGVQLVNYVSDKGDSLQGALFLPAGYEKGKKYPTIVYYYEKLSQTLHSYANPGFSGTGWNPGVYTSNGYAVFIPDIVYKFNDPGMSAVWCVLPAVKAAIRTGVIDEQRMGIHGHSWGGYQTSFLITQTGLFKAAAAGAPLTDMVSMYNLIYKNAGIGNGQIFEASQGRLVAPWENWEAYYRNSPLQHVTKVTTPLLLLHNDADGAVDFTQGVEFYNALRRLKKPVVLVQYKGENHGLAKLPNRKDYSVRMMEFFDYHLKSKPEPDWWKKGIRKSDLEEHLEKRVLFED</sequence>
<gene>
    <name evidence="5" type="ORF">SAMN04488090_2479</name>
</gene>
<name>A0A1G9Q5U1_9BACT</name>
<keyword evidence="3" id="KW-0732">Signal</keyword>
<feature type="coiled-coil region" evidence="2">
    <location>
        <begin position="354"/>
        <end position="381"/>
    </location>
</feature>
<dbReference type="SUPFAM" id="SSF53474">
    <property type="entry name" value="alpha/beta-Hydrolases"/>
    <property type="match status" value="1"/>
</dbReference>
<accession>A0A1G9Q5U1</accession>
<dbReference type="SUPFAM" id="SSF82171">
    <property type="entry name" value="DPP6 N-terminal domain-like"/>
    <property type="match status" value="1"/>
</dbReference>
<evidence type="ECO:0000256" key="1">
    <source>
        <dbReference type="ARBA" id="ARBA00022801"/>
    </source>
</evidence>
<keyword evidence="6" id="KW-1185">Reference proteome</keyword>
<proteinExistence type="predicted"/>
<dbReference type="OrthoDB" id="9812921at2"/>
<feature type="chain" id="PRO_5011776060" evidence="3">
    <location>
        <begin position="23"/>
        <end position="994"/>
    </location>
</feature>
<protein>
    <submittedName>
        <fullName evidence="5">Dipeptidyl aminopeptidase/acylaminoacyl peptidase</fullName>
    </submittedName>
</protein>
<reference evidence="5 6" key="1">
    <citation type="submission" date="2016-10" db="EMBL/GenBank/DDBJ databases">
        <authorList>
            <person name="de Groot N.N."/>
        </authorList>
    </citation>
    <scope>NUCLEOTIDE SEQUENCE [LARGE SCALE GENOMIC DNA]</scope>
    <source>
        <strain evidence="5 6">DSM 21668</strain>
    </source>
</reference>
<organism evidence="5 6">
    <name type="scientific">Siphonobacter aquaeclarae</name>
    <dbReference type="NCBI Taxonomy" id="563176"/>
    <lineage>
        <taxon>Bacteria</taxon>
        <taxon>Pseudomonadati</taxon>
        <taxon>Bacteroidota</taxon>
        <taxon>Cytophagia</taxon>
        <taxon>Cytophagales</taxon>
        <taxon>Cytophagaceae</taxon>
        <taxon>Siphonobacter</taxon>
    </lineage>
</organism>
<dbReference type="STRING" id="563176.SAMN04488090_2479"/>
<keyword evidence="1" id="KW-0378">Hydrolase</keyword>
<evidence type="ECO:0000259" key="4">
    <source>
        <dbReference type="Pfam" id="PF00326"/>
    </source>
</evidence>
<feature type="domain" description="Peptidase S9 prolyl oligopeptidase catalytic" evidence="4">
    <location>
        <begin position="799"/>
        <end position="966"/>
    </location>
</feature>
<evidence type="ECO:0000313" key="5">
    <source>
        <dbReference type="EMBL" id="SDM06380.1"/>
    </source>
</evidence>
<keyword evidence="2" id="KW-0175">Coiled coil</keyword>
<dbReference type="InterPro" id="IPR029058">
    <property type="entry name" value="AB_hydrolase_fold"/>
</dbReference>
<dbReference type="RefSeq" id="WP_093202356.1">
    <property type="nucleotide sequence ID" value="NZ_FNGS01000004.1"/>
</dbReference>
<feature type="signal peptide" evidence="3">
    <location>
        <begin position="1"/>
        <end position="22"/>
    </location>
</feature>
<evidence type="ECO:0000256" key="2">
    <source>
        <dbReference type="SAM" id="Coils"/>
    </source>
</evidence>